<feature type="domain" description="HTH psq-type" evidence="2">
    <location>
        <begin position="55"/>
        <end position="89"/>
    </location>
</feature>
<dbReference type="Pfam" id="PF05225">
    <property type="entry name" value="HTH_psq"/>
    <property type="match status" value="1"/>
</dbReference>
<dbReference type="InterPro" id="IPR009057">
    <property type="entry name" value="Homeodomain-like_sf"/>
</dbReference>
<dbReference type="SUPFAM" id="SSF46689">
    <property type="entry name" value="Homeodomain-like"/>
    <property type="match status" value="1"/>
</dbReference>
<dbReference type="Proteomes" id="UP000789524">
    <property type="component" value="Unassembled WGS sequence"/>
</dbReference>
<dbReference type="Gene3D" id="1.10.10.60">
    <property type="entry name" value="Homeodomain-like"/>
    <property type="match status" value="1"/>
</dbReference>
<reference evidence="3" key="1">
    <citation type="submission" date="2021-09" db="EMBL/GenBank/DDBJ databases">
        <authorList>
            <person name="Martin H S."/>
        </authorList>
    </citation>
    <scope>NUCLEOTIDE SEQUENCE</scope>
</reference>
<evidence type="ECO:0000259" key="2">
    <source>
        <dbReference type="Pfam" id="PF05225"/>
    </source>
</evidence>
<dbReference type="AlphaFoldDB" id="A0A8J2VZR2"/>
<organism evidence="3 4">
    <name type="scientific">Danaus chrysippus</name>
    <name type="common">African queen</name>
    <dbReference type="NCBI Taxonomy" id="151541"/>
    <lineage>
        <taxon>Eukaryota</taxon>
        <taxon>Metazoa</taxon>
        <taxon>Ecdysozoa</taxon>
        <taxon>Arthropoda</taxon>
        <taxon>Hexapoda</taxon>
        <taxon>Insecta</taxon>
        <taxon>Pterygota</taxon>
        <taxon>Neoptera</taxon>
        <taxon>Endopterygota</taxon>
        <taxon>Lepidoptera</taxon>
        <taxon>Glossata</taxon>
        <taxon>Ditrysia</taxon>
        <taxon>Papilionoidea</taxon>
        <taxon>Nymphalidae</taxon>
        <taxon>Danainae</taxon>
        <taxon>Danaini</taxon>
        <taxon>Danaina</taxon>
        <taxon>Danaus</taxon>
        <taxon>Anosia</taxon>
    </lineage>
</organism>
<comment type="caution">
    <text evidence="3">The sequence shown here is derived from an EMBL/GenBank/DDBJ whole genome shotgun (WGS) entry which is preliminary data.</text>
</comment>
<evidence type="ECO:0000313" key="3">
    <source>
        <dbReference type="EMBL" id="CAG9561340.1"/>
    </source>
</evidence>
<accession>A0A8J2VZR2</accession>
<dbReference type="EMBL" id="CAKASE010000046">
    <property type="protein sequence ID" value="CAG9561340.1"/>
    <property type="molecule type" value="Genomic_DNA"/>
</dbReference>
<sequence length="117" mass="13424">MASDSPDQNLTQYFSLCNDFIHAARLREGNVLIHWYIKMVRTYKKKSSRGSWSVENMKHAIDAVLSKSAGYRKAAQMHGVPQTTLERHVAKIRKGEVSLTRLQVTLSLYFPNKKKKS</sequence>
<dbReference type="GO" id="GO:0005634">
    <property type="term" value="C:nucleus"/>
    <property type="evidence" value="ECO:0007669"/>
    <property type="project" value="UniProtKB-SubCell"/>
</dbReference>
<evidence type="ECO:0000256" key="1">
    <source>
        <dbReference type="ARBA" id="ARBA00004123"/>
    </source>
</evidence>
<dbReference type="GO" id="GO:0003677">
    <property type="term" value="F:DNA binding"/>
    <property type="evidence" value="ECO:0007669"/>
    <property type="project" value="InterPro"/>
</dbReference>
<gene>
    <name evidence="3" type="ORF">DCHRY22_LOCUS2871</name>
</gene>
<evidence type="ECO:0000313" key="4">
    <source>
        <dbReference type="Proteomes" id="UP000789524"/>
    </source>
</evidence>
<keyword evidence="4" id="KW-1185">Reference proteome</keyword>
<proteinExistence type="predicted"/>
<comment type="subcellular location">
    <subcellularLocation>
        <location evidence="1">Nucleus</location>
    </subcellularLocation>
</comment>
<dbReference type="OrthoDB" id="9979246at2759"/>
<name>A0A8J2VZR2_9NEOP</name>
<dbReference type="InterPro" id="IPR007889">
    <property type="entry name" value="HTH_Psq"/>
</dbReference>
<dbReference type="Gene3D" id="3.90.190.10">
    <property type="entry name" value="Protein tyrosine phosphatase superfamily"/>
    <property type="match status" value="1"/>
</dbReference>
<protein>
    <submittedName>
        <fullName evidence="3">(African queen) hypothetical protein</fullName>
    </submittedName>
</protein>
<dbReference type="InterPro" id="IPR029021">
    <property type="entry name" value="Prot-tyrosine_phosphatase-like"/>
</dbReference>